<sequence length="96" mass="10579">MDAYLGAVMVPSGWGNRNLVVPPIEEVPPFAAGIFPLARRDGRHMPGAEVKGGVARYGDLQAFVWYHAGGMLTLNRGRRRIRRTARGVEDVAHRRG</sequence>
<comment type="caution">
    <text evidence="1">The sequence shown here is derived from an EMBL/GenBank/DDBJ whole genome shotgun (WGS) entry which is preliminary data.</text>
</comment>
<dbReference type="EMBL" id="JAHXRS010000024">
    <property type="protein sequence ID" value="MBW6395836.1"/>
    <property type="molecule type" value="Genomic_DNA"/>
</dbReference>
<accession>A0ABS7A0K1</accession>
<evidence type="ECO:0000313" key="1">
    <source>
        <dbReference type="EMBL" id="MBW6395836.1"/>
    </source>
</evidence>
<name>A0ABS7A0K1_9DEIN</name>
<dbReference type="Proteomes" id="UP000724268">
    <property type="component" value="Unassembled WGS sequence"/>
</dbReference>
<dbReference type="RefSeq" id="WP_219760340.1">
    <property type="nucleotide sequence ID" value="NZ_JAHXRS010000024.1"/>
</dbReference>
<evidence type="ECO:0000313" key="2">
    <source>
        <dbReference type="Proteomes" id="UP000724268"/>
    </source>
</evidence>
<protein>
    <submittedName>
        <fullName evidence="1">Uncharacterized protein</fullName>
    </submittedName>
</protein>
<keyword evidence="2" id="KW-1185">Reference proteome</keyword>
<reference evidence="1 2" key="1">
    <citation type="submission" date="2021-07" db="EMBL/GenBank/DDBJ databases">
        <title>Thermus aquaticus gen. n. and sp. n., a nonsporulating extreme thermophile.</title>
        <authorList>
            <person name="Hu C.-J."/>
            <person name="Li W.-J."/>
            <person name="Xian W.-D."/>
        </authorList>
    </citation>
    <scope>NUCLEOTIDE SEQUENCE [LARGE SCALE GENOMIC DNA]</scope>
    <source>
        <strain evidence="1 2">SYSU G05001</strain>
    </source>
</reference>
<proteinExistence type="predicted"/>
<organism evidence="1 2">
    <name type="scientific">Thermus brevis</name>
    <dbReference type="NCBI Taxonomy" id="2862456"/>
    <lineage>
        <taxon>Bacteria</taxon>
        <taxon>Thermotogati</taxon>
        <taxon>Deinococcota</taxon>
        <taxon>Deinococci</taxon>
        <taxon>Thermales</taxon>
        <taxon>Thermaceae</taxon>
        <taxon>Thermus</taxon>
    </lineage>
</organism>
<gene>
    <name evidence="1" type="ORF">KZX47_11845</name>
</gene>